<dbReference type="Gene3D" id="2.60.40.10">
    <property type="entry name" value="Immunoglobulins"/>
    <property type="match status" value="2"/>
</dbReference>
<gene>
    <name evidence="9" type="ORF">HH214_11110</name>
</gene>
<feature type="signal peptide" evidence="4">
    <location>
        <begin position="1"/>
        <end position="24"/>
    </location>
</feature>
<evidence type="ECO:0000256" key="1">
    <source>
        <dbReference type="ARBA" id="ARBA00007401"/>
    </source>
</evidence>
<dbReference type="SUPFAM" id="SSF51445">
    <property type="entry name" value="(Trans)glycosidases"/>
    <property type="match status" value="1"/>
</dbReference>
<feature type="chain" id="PRO_5029484970" description="Exo-1,4-beta-D-glucosaminidase" evidence="4">
    <location>
        <begin position="25"/>
        <end position="928"/>
    </location>
</feature>
<proteinExistence type="inferred from homology"/>
<dbReference type="Proteomes" id="UP000503278">
    <property type="component" value="Chromosome"/>
</dbReference>
<comment type="similarity">
    <text evidence="1">Belongs to the glycosyl hydrolase 2 family.</text>
</comment>
<evidence type="ECO:0000259" key="7">
    <source>
        <dbReference type="Pfam" id="PF18368"/>
    </source>
</evidence>
<name>A0A7L5E7P5_9SPHI</name>
<dbReference type="GO" id="GO:0004553">
    <property type="term" value="F:hydrolase activity, hydrolyzing O-glycosyl compounds"/>
    <property type="evidence" value="ECO:0007669"/>
    <property type="project" value="InterPro"/>
</dbReference>
<keyword evidence="2" id="KW-0378">Hydrolase</keyword>
<dbReference type="Gene3D" id="3.20.20.80">
    <property type="entry name" value="Glycosidases"/>
    <property type="match status" value="1"/>
</dbReference>
<dbReference type="Pfam" id="PF02836">
    <property type="entry name" value="Glyco_hydro_2_C"/>
    <property type="match status" value="1"/>
</dbReference>
<evidence type="ECO:0008006" key="11">
    <source>
        <dbReference type="Google" id="ProtNLM"/>
    </source>
</evidence>
<feature type="domain" description="Exo-beta-D-glucosaminidase Ig-fold" evidence="7">
    <location>
        <begin position="816"/>
        <end position="920"/>
    </location>
</feature>
<accession>A0A7L5E7P5</accession>
<dbReference type="Pfam" id="PF18368">
    <property type="entry name" value="Ig_GlcNase"/>
    <property type="match status" value="1"/>
</dbReference>
<dbReference type="InterPro" id="IPR041351">
    <property type="entry name" value="Ig_GlcNase"/>
</dbReference>
<dbReference type="Pfam" id="PF22666">
    <property type="entry name" value="Glyco_hydro_2_N2"/>
    <property type="match status" value="1"/>
</dbReference>
<keyword evidence="10" id="KW-1185">Reference proteome</keyword>
<dbReference type="InterPro" id="IPR006103">
    <property type="entry name" value="Glyco_hydro_2_cat"/>
</dbReference>
<dbReference type="PANTHER" id="PTHR43536">
    <property type="entry name" value="MANNOSYLGLYCOPROTEIN ENDO-BETA-MANNOSIDASE"/>
    <property type="match status" value="1"/>
</dbReference>
<feature type="domain" description="Glycoside hydrolase family 2 catalytic" evidence="6">
    <location>
        <begin position="454"/>
        <end position="542"/>
    </location>
</feature>
<feature type="domain" description="Glycoside hydrolase family 2 immunoglobulin-like beta-sandwich" evidence="5">
    <location>
        <begin position="263"/>
        <end position="383"/>
    </location>
</feature>
<dbReference type="KEGG" id="mrob:HH214_11110"/>
<sequence>MKKLFLYAACAALVNWLSATPAHAQNAPVKQVQLTRFQLQSSVLVKAGGRELSDKNYRNTAPWYPVQVPSTVLYGLVANHVYPDPYQGWNNMHIPDASDAFNKQYNLDKYSHLPGKVNPWKKPYWYRTTFTVPAADKGKTFQLIFKGINYRAEVWLNGHRVADSTQMAGMFAEHNLNVSRSVLAGGSNTLAVKIFPLDEPGLPAKEQLEALGPFYENGGPTGDIGKNVTMLCSVGWDWMPPVRDRNMGIWQPVYLRTTGTVTIARPKLTTDLPSFPDTSTAKLSLGLTLTNYSAATANGKLMVSIKPENFAGPVTQFTQPVALPGGVTKIVKLDADKVNQLLIKNPKLWWPNGYGRANLYRIKLQYANGAHITDDTSFVFGIRTVSTRTSEVNGFTRREFFVNGKRVHLNGGAWVPDLMVHRDSARYDYEMHLCRNANVNLVRIWGGGVTPPDAFWNAADRYGLMVWSDFWITGDTQGEFKGSPDWPLENNVFTKNVISTIYRIRNHPSLLVWTGGNEGHARRELYDVMRNNIIKLDGTRPFIPSSSGFAKLPAGWEGSWPDNQPSGVYSGGPYAWKDAKEYYKLADQAHDWVFKDETGLPSQPPYNTLAKNIPDTTWDKNLPYPLNNMWGYHDAATGAGKYDEYYKDMVSRYGKPTSREDFSDKMQLMNTTGYQGIFEAAGHKLTETGGVMLWKLNAAFPSVIWQIYDWYLEPNAGYYAMQNACEPIHIQFNQSDSTVAVLNRTHRSTGTLMLQADVYDTHTKSLFHQLATASFDDEGVKEVIPMGYVLKQVKEFCFVVLSLKDAKGNVVSRNTYWMAPGNDYTPLNKLNNAQVQAKLLKTAKGKSENSWTIQLTNNSNQLAFYVRPQLMVNGQEVMPAYWTGSYVTLAPHESTTLSVSAPVAKLGQQTPVIQVSGWNVKHQIISTK</sequence>
<keyword evidence="4" id="KW-0732">Signal</keyword>
<dbReference type="EMBL" id="CP051682">
    <property type="protein sequence ID" value="QJD96376.1"/>
    <property type="molecule type" value="Genomic_DNA"/>
</dbReference>
<evidence type="ECO:0000256" key="2">
    <source>
        <dbReference type="ARBA" id="ARBA00022801"/>
    </source>
</evidence>
<dbReference type="InterPro" id="IPR013783">
    <property type="entry name" value="Ig-like_fold"/>
</dbReference>
<protein>
    <recommendedName>
        <fullName evidence="11">Exo-1,4-beta-D-glucosaminidase</fullName>
    </recommendedName>
</protein>
<dbReference type="SUPFAM" id="SSF49303">
    <property type="entry name" value="beta-Galactosidase/glucuronidase domain"/>
    <property type="match status" value="3"/>
</dbReference>
<reference evidence="9 10" key="1">
    <citation type="submission" date="2020-04" db="EMBL/GenBank/DDBJ databases">
        <title>Genome sequencing of novel species.</title>
        <authorList>
            <person name="Heo J."/>
            <person name="Kim S.-J."/>
            <person name="Kim J.-S."/>
            <person name="Hong S.-B."/>
            <person name="Kwon S.-W."/>
        </authorList>
    </citation>
    <scope>NUCLEOTIDE SEQUENCE [LARGE SCALE GENOMIC DNA]</scope>
    <source>
        <strain evidence="9 10">F39-2</strain>
    </source>
</reference>
<evidence type="ECO:0000259" key="6">
    <source>
        <dbReference type="Pfam" id="PF02836"/>
    </source>
</evidence>
<dbReference type="InterPro" id="IPR043534">
    <property type="entry name" value="EBDG/EBM"/>
</dbReference>
<feature type="domain" description="Beta-mannosidase-like galactose-binding" evidence="8">
    <location>
        <begin position="121"/>
        <end position="251"/>
    </location>
</feature>
<evidence type="ECO:0000259" key="5">
    <source>
        <dbReference type="Pfam" id="PF00703"/>
    </source>
</evidence>
<evidence type="ECO:0000259" key="8">
    <source>
        <dbReference type="Pfam" id="PF22666"/>
    </source>
</evidence>
<dbReference type="AlphaFoldDB" id="A0A7L5E7P5"/>
<dbReference type="Pfam" id="PF00703">
    <property type="entry name" value="Glyco_hydro_2"/>
    <property type="match status" value="1"/>
</dbReference>
<dbReference type="RefSeq" id="WP_169607662.1">
    <property type="nucleotide sequence ID" value="NZ_CP051682.1"/>
</dbReference>
<dbReference type="SUPFAM" id="SSF49785">
    <property type="entry name" value="Galactose-binding domain-like"/>
    <property type="match status" value="1"/>
</dbReference>
<organism evidence="9 10">
    <name type="scientific">Mucilaginibacter robiniae</name>
    <dbReference type="NCBI Taxonomy" id="2728022"/>
    <lineage>
        <taxon>Bacteria</taxon>
        <taxon>Pseudomonadati</taxon>
        <taxon>Bacteroidota</taxon>
        <taxon>Sphingobacteriia</taxon>
        <taxon>Sphingobacteriales</taxon>
        <taxon>Sphingobacteriaceae</taxon>
        <taxon>Mucilaginibacter</taxon>
    </lineage>
</organism>
<dbReference type="Gene3D" id="2.60.120.260">
    <property type="entry name" value="Galactose-binding domain-like"/>
    <property type="match status" value="1"/>
</dbReference>
<dbReference type="InterPro" id="IPR054593">
    <property type="entry name" value="Beta-mannosidase-like_N2"/>
</dbReference>
<dbReference type="GO" id="GO:0005975">
    <property type="term" value="P:carbohydrate metabolic process"/>
    <property type="evidence" value="ECO:0007669"/>
    <property type="project" value="InterPro"/>
</dbReference>
<keyword evidence="3" id="KW-0326">Glycosidase</keyword>
<evidence type="ECO:0000313" key="10">
    <source>
        <dbReference type="Proteomes" id="UP000503278"/>
    </source>
</evidence>
<dbReference type="PANTHER" id="PTHR43536:SF1">
    <property type="entry name" value="MANNOSYLGLYCOPROTEIN ENDO-BETA-MANNOSIDASE"/>
    <property type="match status" value="1"/>
</dbReference>
<evidence type="ECO:0000256" key="4">
    <source>
        <dbReference type="SAM" id="SignalP"/>
    </source>
</evidence>
<evidence type="ECO:0000313" key="9">
    <source>
        <dbReference type="EMBL" id="QJD96376.1"/>
    </source>
</evidence>
<dbReference type="InterPro" id="IPR006102">
    <property type="entry name" value="Ig-like_GH2"/>
</dbReference>
<evidence type="ECO:0000256" key="3">
    <source>
        <dbReference type="ARBA" id="ARBA00023295"/>
    </source>
</evidence>
<dbReference type="InterPro" id="IPR008979">
    <property type="entry name" value="Galactose-bd-like_sf"/>
</dbReference>
<dbReference type="InterPro" id="IPR036156">
    <property type="entry name" value="Beta-gal/glucu_dom_sf"/>
</dbReference>
<dbReference type="InterPro" id="IPR017853">
    <property type="entry name" value="GH"/>
</dbReference>